<dbReference type="AlphaFoldDB" id="A0A4R3YEA1"/>
<dbReference type="EMBL" id="VDGV01000099">
    <property type="protein sequence ID" value="TNG89379.1"/>
    <property type="molecule type" value="Genomic_DNA"/>
</dbReference>
<dbReference type="PANTHER" id="PTHR43441:SF11">
    <property type="entry name" value="RIBOSOMAL-PROTEIN-SERINE ACETYLTRANSFERASE"/>
    <property type="match status" value="1"/>
</dbReference>
<evidence type="ECO:0000313" key="5">
    <source>
        <dbReference type="Proteomes" id="UP000305526"/>
    </source>
</evidence>
<feature type="domain" description="N-acetyltransferase" evidence="1">
    <location>
        <begin position="11"/>
        <end position="176"/>
    </location>
</feature>
<accession>A0A4R3YEA1</accession>
<reference evidence="2 4" key="1">
    <citation type="submission" date="2019-03" db="EMBL/GenBank/DDBJ databases">
        <title>Genomic Encyclopedia of Type Strains, Phase IV (KMG-IV): sequencing the most valuable type-strain genomes for metagenomic binning, comparative biology and taxonomic classification.</title>
        <authorList>
            <person name="Goeker M."/>
        </authorList>
    </citation>
    <scope>NUCLEOTIDE SEQUENCE [LARGE SCALE GENOMIC DNA]</scope>
    <source>
        <strain evidence="2 4">DSM 28140</strain>
    </source>
</reference>
<keyword evidence="2" id="KW-0808">Transferase</keyword>
<dbReference type="GO" id="GO:1990189">
    <property type="term" value="F:protein N-terminal-serine acetyltransferase activity"/>
    <property type="evidence" value="ECO:0007669"/>
    <property type="project" value="TreeGrafter"/>
</dbReference>
<dbReference type="GO" id="GO:0008999">
    <property type="term" value="F:protein-N-terminal-alanine acetyltransferase activity"/>
    <property type="evidence" value="ECO:0007669"/>
    <property type="project" value="TreeGrafter"/>
</dbReference>
<evidence type="ECO:0000313" key="4">
    <source>
        <dbReference type="Proteomes" id="UP000294619"/>
    </source>
</evidence>
<evidence type="ECO:0000313" key="2">
    <source>
        <dbReference type="EMBL" id="TCV89478.1"/>
    </source>
</evidence>
<protein>
    <submittedName>
        <fullName evidence="3">GNAT family N-acetyltransferase</fullName>
    </submittedName>
    <submittedName>
        <fullName evidence="2">Ribosomal-protein-serine acetyltransferase</fullName>
    </submittedName>
</protein>
<dbReference type="Proteomes" id="UP000294619">
    <property type="component" value="Unassembled WGS sequence"/>
</dbReference>
<keyword evidence="5" id="KW-1185">Reference proteome</keyword>
<dbReference type="InterPro" id="IPR051908">
    <property type="entry name" value="Ribosomal_N-acetyltransferase"/>
</dbReference>
<dbReference type="InterPro" id="IPR000182">
    <property type="entry name" value="GNAT_dom"/>
</dbReference>
<reference evidence="3 5" key="2">
    <citation type="submission" date="2019-05" db="EMBL/GenBank/DDBJ databases">
        <title>Pasteurellaceae isolates from reptiles.</title>
        <authorList>
            <person name="Bojesen A.M."/>
            <person name="Lund E."/>
        </authorList>
    </citation>
    <scope>NUCLEOTIDE SEQUENCE [LARGE SCALE GENOMIC DNA]</scope>
    <source>
        <strain evidence="3 5">ELNT2x</strain>
    </source>
</reference>
<organism evidence="2 4">
    <name type="scientific">Testudinibacter aquarius</name>
    <dbReference type="NCBI Taxonomy" id="1524974"/>
    <lineage>
        <taxon>Bacteria</taxon>
        <taxon>Pseudomonadati</taxon>
        <taxon>Pseudomonadota</taxon>
        <taxon>Gammaproteobacteria</taxon>
        <taxon>Pasteurellales</taxon>
        <taxon>Pasteurellaceae</taxon>
        <taxon>Testudinibacter</taxon>
    </lineage>
</organism>
<dbReference type="Gene3D" id="3.40.630.30">
    <property type="match status" value="1"/>
</dbReference>
<dbReference type="GO" id="GO:0005737">
    <property type="term" value="C:cytoplasm"/>
    <property type="evidence" value="ECO:0007669"/>
    <property type="project" value="TreeGrafter"/>
</dbReference>
<dbReference type="InterPro" id="IPR016181">
    <property type="entry name" value="Acyl_CoA_acyltransferase"/>
</dbReference>
<dbReference type="RefSeq" id="WP_132965412.1">
    <property type="nucleotide sequence ID" value="NZ_LEKL01000037.1"/>
</dbReference>
<evidence type="ECO:0000259" key="1">
    <source>
        <dbReference type="PROSITE" id="PS51186"/>
    </source>
</evidence>
<evidence type="ECO:0000313" key="3">
    <source>
        <dbReference type="EMBL" id="TNG89379.1"/>
    </source>
</evidence>
<gene>
    <name evidence="2" type="ORF">EDC16_102356</name>
    <name evidence="3" type="ORF">FHQ21_10290</name>
</gene>
<dbReference type="PROSITE" id="PS51186">
    <property type="entry name" value="GNAT"/>
    <property type="match status" value="1"/>
</dbReference>
<dbReference type="Pfam" id="PF13302">
    <property type="entry name" value="Acetyltransf_3"/>
    <property type="match status" value="1"/>
</dbReference>
<proteinExistence type="predicted"/>
<dbReference type="EMBL" id="SMCP01000002">
    <property type="protein sequence ID" value="TCV89478.1"/>
    <property type="molecule type" value="Genomic_DNA"/>
</dbReference>
<sequence length="180" mass="20607">MRQQLTVSHEIELQVIQESDAELIFDAIDHNRTYLGRWLPFVALTREVADSLAFIDSLQHKKAEQVFKINYRGKFGGLIGFNMVDSHNLKLEIGYWLIESLQKNGIITRSVAALVDYAFSELAINRVQINCAVANVASQKIPQRLGFILEGVQRDGILLTNGHFVDCEIYSMLKREWKRL</sequence>
<dbReference type="SUPFAM" id="SSF55729">
    <property type="entry name" value="Acyl-CoA N-acyltransferases (Nat)"/>
    <property type="match status" value="1"/>
</dbReference>
<dbReference type="PANTHER" id="PTHR43441">
    <property type="entry name" value="RIBOSOMAL-PROTEIN-SERINE ACETYLTRANSFERASE"/>
    <property type="match status" value="1"/>
</dbReference>
<dbReference type="Proteomes" id="UP000305526">
    <property type="component" value="Unassembled WGS sequence"/>
</dbReference>
<comment type="caution">
    <text evidence="2">The sequence shown here is derived from an EMBL/GenBank/DDBJ whole genome shotgun (WGS) entry which is preliminary data.</text>
</comment>
<name>A0A4R3YEA1_9PAST</name>